<feature type="region of interest" description="Disordered" evidence="1">
    <location>
        <begin position="209"/>
        <end position="292"/>
    </location>
</feature>
<dbReference type="AlphaFoldDB" id="A0AA39YRZ1"/>
<keyword evidence="3" id="KW-1185">Reference proteome</keyword>
<feature type="compositionally biased region" description="Basic and acidic residues" evidence="1">
    <location>
        <begin position="217"/>
        <end position="259"/>
    </location>
</feature>
<comment type="caution">
    <text evidence="2">The sequence shown here is derived from an EMBL/GenBank/DDBJ whole genome shotgun (WGS) entry which is preliminary data.</text>
</comment>
<dbReference type="EMBL" id="JAULSV010000001">
    <property type="protein sequence ID" value="KAK0657558.1"/>
    <property type="molecule type" value="Genomic_DNA"/>
</dbReference>
<dbReference type="PANTHER" id="PTHR21521:SF0">
    <property type="entry name" value="AMUN, ISOFORM A"/>
    <property type="match status" value="1"/>
</dbReference>
<evidence type="ECO:0000256" key="1">
    <source>
        <dbReference type="SAM" id="MobiDB-lite"/>
    </source>
</evidence>
<gene>
    <name evidence="2" type="ORF">B0T16DRAFT_488681</name>
</gene>
<feature type="compositionally biased region" description="Basic and acidic residues" evidence="1">
    <location>
        <begin position="268"/>
        <end position="278"/>
    </location>
</feature>
<dbReference type="Proteomes" id="UP001174936">
    <property type="component" value="Unassembled WGS sequence"/>
</dbReference>
<dbReference type="PANTHER" id="PTHR21521">
    <property type="entry name" value="AMUN, ISOFORM A"/>
    <property type="match status" value="1"/>
</dbReference>
<feature type="compositionally biased region" description="Basic residues" evidence="1">
    <location>
        <begin position="282"/>
        <end position="292"/>
    </location>
</feature>
<evidence type="ECO:0000313" key="2">
    <source>
        <dbReference type="EMBL" id="KAK0657558.1"/>
    </source>
</evidence>
<proteinExistence type="predicted"/>
<reference evidence="2" key="1">
    <citation type="submission" date="2023-06" db="EMBL/GenBank/DDBJ databases">
        <title>Genome-scale phylogeny and comparative genomics of the fungal order Sordariales.</title>
        <authorList>
            <consortium name="Lawrence Berkeley National Laboratory"/>
            <person name="Hensen N."/>
            <person name="Bonometti L."/>
            <person name="Westerberg I."/>
            <person name="Brannstrom I.O."/>
            <person name="Guillou S."/>
            <person name="Cros-Aarteil S."/>
            <person name="Calhoun S."/>
            <person name="Haridas S."/>
            <person name="Kuo A."/>
            <person name="Mondo S."/>
            <person name="Pangilinan J."/>
            <person name="Riley R."/>
            <person name="Labutti K."/>
            <person name="Andreopoulos B."/>
            <person name="Lipzen A."/>
            <person name="Chen C."/>
            <person name="Yanf M."/>
            <person name="Daum C."/>
            <person name="Ng V."/>
            <person name="Clum A."/>
            <person name="Steindorff A."/>
            <person name="Ohm R."/>
            <person name="Martin F."/>
            <person name="Silar P."/>
            <person name="Natvig D."/>
            <person name="Lalanne C."/>
            <person name="Gautier V."/>
            <person name="Ament-Velasquez S.L."/>
            <person name="Kruys A."/>
            <person name="Hutchinson M.I."/>
            <person name="Powell A.J."/>
            <person name="Barry K."/>
            <person name="Miller A.N."/>
            <person name="Grigoriev I.V."/>
            <person name="Debuchy R."/>
            <person name="Gladieux P."/>
            <person name="Thoren M.H."/>
            <person name="Johannesson H."/>
        </authorList>
    </citation>
    <scope>NUCLEOTIDE SEQUENCE</scope>
    <source>
        <strain evidence="2">SMH2532-1</strain>
    </source>
</reference>
<accession>A0AA39YRZ1</accession>
<sequence length="292" mass="31630">MSSPSIPSADKISAEEFAEYLERYPSCVEAISASKSTKPGQKTLSELDQYRYVEAIDRFTPQNSDPMTLDEVQLLVEWKLRHGTFRPTLMKLVTSNDPSTVQSTIAKAITTYRSSSDISAALTILTKLKGIGPATASLLLAVHDADKVIFFADEAFYWLCLGGVKGAIKYNAKEYAALNEKARGLRKRLGVKAVDIERVAYVLMKEGTGSGGAAKSGGEKVKAEKKVPVKVEKKAPVKGSEEKKVRDEVKGSTKVESKAAVKGQAKRKAADESSDGKGKALPARRSKRGKQS</sequence>
<protein>
    <submittedName>
        <fullName evidence="2">Uncharacterized protein</fullName>
    </submittedName>
</protein>
<organism evidence="2 3">
    <name type="scientific">Cercophora newfieldiana</name>
    <dbReference type="NCBI Taxonomy" id="92897"/>
    <lineage>
        <taxon>Eukaryota</taxon>
        <taxon>Fungi</taxon>
        <taxon>Dikarya</taxon>
        <taxon>Ascomycota</taxon>
        <taxon>Pezizomycotina</taxon>
        <taxon>Sordariomycetes</taxon>
        <taxon>Sordariomycetidae</taxon>
        <taxon>Sordariales</taxon>
        <taxon>Lasiosphaeriaceae</taxon>
        <taxon>Cercophora</taxon>
    </lineage>
</organism>
<evidence type="ECO:0000313" key="3">
    <source>
        <dbReference type="Proteomes" id="UP001174936"/>
    </source>
</evidence>
<name>A0AA39YRZ1_9PEZI</name>